<reference evidence="1" key="1">
    <citation type="submission" date="2022-04" db="EMBL/GenBank/DDBJ databases">
        <title>Genome of the entomopathogenic fungus Entomophthora muscae.</title>
        <authorList>
            <person name="Elya C."/>
            <person name="Lovett B.R."/>
            <person name="Lee E."/>
            <person name="Macias A.M."/>
            <person name="Hajek A.E."/>
            <person name="De Bivort B.L."/>
            <person name="Kasson M.T."/>
            <person name="De Fine Licht H.H."/>
            <person name="Stajich J.E."/>
        </authorList>
    </citation>
    <scope>NUCLEOTIDE SEQUENCE</scope>
    <source>
        <strain evidence="1">Berkeley</strain>
    </source>
</reference>
<evidence type="ECO:0000313" key="2">
    <source>
        <dbReference type="Proteomes" id="UP001165960"/>
    </source>
</evidence>
<comment type="caution">
    <text evidence="1">The sequence shown here is derived from an EMBL/GenBank/DDBJ whole genome shotgun (WGS) entry which is preliminary data.</text>
</comment>
<keyword evidence="2" id="KW-1185">Reference proteome</keyword>
<organism evidence="1 2">
    <name type="scientific">Entomophthora muscae</name>
    <dbReference type="NCBI Taxonomy" id="34485"/>
    <lineage>
        <taxon>Eukaryota</taxon>
        <taxon>Fungi</taxon>
        <taxon>Fungi incertae sedis</taxon>
        <taxon>Zoopagomycota</taxon>
        <taxon>Entomophthoromycotina</taxon>
        <taxon>Entomophthoromycetes</taxon>
        <taxon>Entomophthorales</taxon>
        <taxon>Entomophthoraceae</taxon>
        <taxon>Entomophthora</taxon>
    </lineage>
</organism>
<evidence type="ECO:0000313" key="1">
    <source>
        <dbReference type="EMBL" id="KAJ9078397.1"/>
    </source>
</evidence>
<name>A0ACC2TUV4_9FUNG</name>
<gene>
    <name evidence="1" type="ORF">DSO57_1007111</name>
</gene>
<dbReference type="EMBL" id="QTSX02002150">
    <property type="protein sequence ID" value="KAJ9078397.1"/>
    <property type="molecule type" value="Genomic_DNA"/>
</dbReference>
<proteinExistence type="predicted"/>
<sequence length="545" mass="60014">MKLELLLTVGLGKSLTILHTNDIHSHYDPTNELGMDCSEAQVKARQCYGGMARLKGQIDRIRANRSDVLLLDAGDQFQGSMYYTYYKGNASWEFMNLLKYDAMTLGNHEFDDGVENLARVIANFNFPVVCANVVGLEDSVVPYTKFPQHDLAVVGYITESTGRLSKAGSAVNFLDPAPVVQGVVDKLRSEGVSNVIALSHNGYFEDKQLAANTRGIGLIIDGHSHSYLSSASAKPPSLGKYPTAVRNLDGETVYIIQAYCWGRFLGHVDVTFRPDGYLQSIEGAPIELTTDLPQDPKALQLMASLSKPFDSFRKKKVGYASADFTEGHCQSEECAMGNLMADALLYKRIPFGGQIALMNSGGIRATFSKGPITAQQVLAVLPFDNQVTQFPMTGQEIWDMFASAIERKSRSNGLPIISFVQVAGMRYSYDPKSLKLLSIHVFKSKYHPIVRTETYQVVAADFLATGGDNLIVPPRLNLTGHGIQSQVLMEYLSSHNPITPTLDSRITLVSHTLRLSPTNNLLHLATNPSWRPVPILSCLFLRCHV</sequence>
<accession>A0ACC2TUV4</accession>
<protein>
    <submittedName>
        <fullName evidence="1">Uncharacterized protein</fullName>
    </submittedName>
</protein>
<dbReference type="Proteomes" id="UP001165960">
    <property type="component" value="Unassembled WGS sequence"/>
</dbReference>